<sequence>MSPRPASTVLVVDGANVVGSRPDGWWKDRAGAALRLHEQLMVGDVPHEVVVLVLEGAAKGGVRAGRDAHVRTVHARASGDDTIVAETKAAAEAGSRVSVVTADRILMGRVERYGATVMSPTWLLGEIA</sequence>
<evidence type="ECO:0000313" key="1">
    <source>
        <dbReference type="EMBL" id="MFB9313867.1"/>
    </source>
</evidence>
<comment type="caution">
    <text evidence="1">The sequence shown here is derived from an EMBL/GenBank/DDBJ whole genome shotgun (WGS) entry which is preliminary data.</text>
</comment>
<reference evidence="1 2" key="1">
    <citation type="submission" date="2024-09" db="EMBL/GenBank/DDBJ databases">
        <authorList>
            <person name="Sun Q."/>
            <person name="Mori K."/>
        </authorList>
    </citation>
    <scope>NUCLEOTIDE SEQUENCE [LARGE SCALE GENOMIC DNA]</scope>
    <source>
        <strain evidence="1 2">JCM 9626</strain>
    </source>
</reference>
<dbReference type="EMBL" id="JBHMDG010000014">
    <property type="protein sequence ID" value="MFB9313867.1"/>
    <property type="molecule type" value="Genomic_DNA"/>
</dbReference>
<gene>
    <name evidence="1" type="ORF">ACFFRI_12505</name>
</gene>
<keyword evidence="2" id="KW-1185">Reference proteome</keyword>
<protein>
    <submittedName>
        <fullName evidence="1">NYN domain-containing protein</fullName>
    </submittedName>
</protein>
<proteinExistence type="predicted"/>
<dbReference type="Proteomes" id="UP001589750">
    <property type="component" value="Unassembled WGS sequence"/>
</dbReference>
<dbReference type="RefSeq" id="WP_140010254.1">
    <property type="nucleotide sequence ID" value="NZ_JBHMDG010000014.1"/>
</dbReference>
<evidence type="ECO:0000313" key="2">
    <source>
        <dbReference type="Proteomes" id="UP001589750"/>
    </source>
</evidence>
<name>A0ABV5KAV4_9ACTN</name>
<accession>A0ABV5KAV4</accession>
<organism evidence="1 2">
    <name type="scientific">Nocardioides plantarum</name>
    <dbReference type="NCBI Taxonomy" id="29299"/>
    <lineage>
        <taxon>Bacteria</taxon>
        <taxon>Bacillati</taxon>
        <taxon>Actinomycetota</taxon>
        <taxon>Actinomycetes</taxon>
        <taxon>Propionibacteriales</taxon>
        <taxon>Nocardioidaceae</taxon>
        <taxon>Nocardioides</taxon>
    </lineage>
</organism>